<keyword evidence="13" id="KW-1185">Reference proteome</keyword>
<evidence type="ECO:0000256" key="5">
    <source>
        <dbReference type="ARBA" id="ARBA00022771"/>
    </source>
</evidence>
<dbReference type="InterPro" id="IPR001841">
    <property type="entry name" value="Znf_RING"/>
</dbReference>
<dbReference type="Gene3D" id="3.30.40.10">
    <property type="entry name" value="Zinc/RING finger domain, C3HC4 (zinc finger)"/>
    <property type="match status" value="1"/>
</dbReference>
<dbReference type="GO" id="GO:0016020">
    <property type="term" value="C:membrane"/>
    <property type="evidence" value="ECO:0007669"/>
    <property type="project" value="UniProtKB-SubCell"/>
</dbReference>
<evidence type="ECO:0000256" key="10">
    <source>
        <dbReference type="SAM" id="MobiDB-lite"/>
    </source>
</evidence>
<dbReference type="InterPro" id="IPR058731">
    <property type="entry name" value="Znf-B_box_ZFPL1-like"/>
</dbReference>
<evidence type="ECO:0000256" key="7">
    <source>
        <dbReference type="ARBA" id="ARBA00022989"/>
    </source>
</evidence>
<dbReference type="Proteomes" id="UP000007799">
    <property type="component" value="Unassembled WGS sequence"/>
</dbReference>
<keyword evidence="3" id="KW-0812">Transmembrane</keyword>
<keyword evidence="6" id="KW-0862">Zinc</keyword>
<keyword evidence="7" id="KW-1133">Transmembrane helix</keyword>
<dbReference type="eggNOG" id="KOG3970">
    <property type="taxonomic scope" value="Eukaryota"/>
</dbReference>
<dbReference type="PROSITE" id="PS50089">
    <property type="entry name" value="ZF_RING_2"/>
    <property type="match status" value="1"/>
</dbReference>
<evidence type="ECO:0000256" key="4">
    <source>
        <dbReference type="ARBA" id="ARBA00022723"/>
    </source>
</evidence>
<evidence type="ECO:0000313" key="12">
    <source>
        <dbReference type="EMBL" id="EGD74416.1"/>
    </source>
</evidence>
<keyword evidence="8" id="KW-0472">Membrane</keyword>
<accession>F2UTQ3</accession>
<gene>
    <name evidence="12" type="ORF">PTSG_11515</name>
</gene>
<dbReference type="SUPFAM" id="SSF57850">
    <property type="entry name" value="RING/U-box"/>
    <property type="match status" value="1"/>
</dbReference>
<keyword evidence="5 9" id="KW-0863">Zinc-finger</keyword>
<evidence type="ECO:0000313" key="13">
    <source>
        <dbReference type="Proteomes" id="UP000007799"/>
    </source>
</evidence>
<evidence type="ECO:0000256" key="8">
    <source>
        <dbReference type="ARBA" id="ARBA00023136"/>
    </source>
</evidence>
<dbReference type="EMBL" id="GL833095">
    <property type="protein sequence ID" value="EGD74416.1"/>
    <property type="molecule type" value="Genomic_DNA"/>
</dbReference>
<keyword evidence="4" id="KW-0479">Metal-binding</keyword>
<name>F2UTQ3_SALR5</name>
<organism evidence="13">
    <name type="scientific">Salpingoeca rosetta (strain ATCC 50818 / BSB-021)</name>
    <dbReference type="NCBI Taxonomy" id="946362"/>
    <lineage>
        <taxon>Eukaryota</taxon>
        <taxon>Choanoflagellata</taxon>
        <taxon>Craspedida</taxon>
        <taxon>Salpingoecidae</taxon>
        <taxon>Salpingoeca</taxon>
    </lineage>
</organism>
<sequence length="176" mass="19447">MGLCKCRVVTSLFCFQHTENVCENCIVKDHRKCMIKSYLQWLQDADFTTKCTLCQQEIDNGEDTIRLPCYDVFHIRCIKNYVLSHAASLADADLKCPQCHAVMVPDAHNMSPVAKEARELLQPILAKRGKPKEASVISMPQGSTAAAPAAAVRTASPPPQHKITTSGPSHLSPMKR</sequence>
<dbReference type="InterPro" id="IPR013083">
    <property type="entry name" value="Znf_RING/FYVE/PHD"/>
</dbReference>
<comment type="subcellular location">
    <subcellularLocation>
        <location evidence="1">Membrane</location>
        <topology evidence="1">Single-pass membrane protein</topology>
    </subcellularLocation>
</comment>
<dbReference type="AlphaFoldDB" id="F2UTQ3"/>
<dbReference type="Pfam" id="PF25998">
    <property type="entry name" value="U-box_ZFPL1"/>
    <property type="match status" value="1"/>
</dbReference>
<comment type="similarity">
    <text evidence="2">Belongs to the ZFPL1 family.</text>
</comment>
<dbReference type="Pfam" id="PF25993">
    <property type="entry name" value="zf-B_box_ZFPL1"/>
    <property type="match status" value="1"/>
</dbReference>
<evidence type="ECO:0000256" key="2">
    <source>
        <dbReference type="ARBA" id="ARBA00005561"/>
    </source>
</evidence>
<dbReference type="GO" id="GO:0008270">
    <property type="term" value="F:zinc ion binding"/>
    <property type="evidence" value="ECO:0007669"/>
    <property type="project" value="UniProtKB-KW"/>
</dbReference>
<dbReference type="GO" id="GO:0005794">
    <property type="term" value="C:Golgi apparatus"/>
    <property type="evidence" value="ECO:0007669"/>
    <property type="project" value="TreeGrafter"/>
</dbReference>
<evidence type="ECO:0000256" key="3">
    <source>
        <dbReference type="ARBA" id="ARBA00022692"/>
    </source>
</evidence>
<dbReference type="InParanoid" id="F2UTQ3"/>
<feature type="region of interest" description="Disordered" evidence="10">
    <location>
        <begin position="130"/>
        <end position="176"/>
    </location>
</feature>
<protein>
    <recommendedName>
        <fullName evidence="11">RING-type domain-containing protein</fullName>
    </recommendedName>
</protein>
<evidence type="ECO:0000256" key="9">
    <source>
        <dbReference type="PROSITE-ProRule" id="PRU00175"/>
    </source>
</evidence>
<dbReference type="InterPro" id="IPR058730">
    <property type="entry name" value="U-box_ZFPL1-like"/>
</dbReference>
<feature type="compositionally biased region" description="Low complexity" evidence="10">
    <location>
        <begin position="145"/>
        <end position="155"/>
    </location>
</feature>
<evidence type="ECO:0000256" key="6">
    <source>
        <dbReference type="ARBA" id="ARBA00022833"/>
    </source>
</evidence>
<dbReference type="RefSeq" id="XP_004987450.1">
    <property type="nucleotide sequence ID" value="XM_004987393.1"/>
</dbReference>
<feature type="non-terminal residue" evidence="12">
    <location>
        <position position="176"/>
    </location>
</feature>
<dbReference type="InterPro" id="IPR039043">
    <property type="entry name" value="ZFPL1"/>
</dbReference>
<feature type="domain" description="RING-type" evidence="11">
    <location>
        <begin position="51"/>
        <end position="100"/>
    </location>
</feature>
<evidence type="ECO:0000256" key="1">
    <source>
        <dbReference type="ARBA" id="ARBA00004167"/>
    </source>
</evidence>
<reference evidence="12" key="1">
    <citation type="submission" date="2009-08" db="EMBL/GenBank/DDBJ databases">
        <title>Annotation of Salpingoeca rosetta.</title>
        <authorList>
            <consortium name="The Broad Institute Genome Sequencing Platform"/>
            <person name="Russ C."/>
            <person name="Cuomo C."/>
            <person name="Burger G."/>
            <person name="Gray M.W."/>
            <person name="Holland P.W.H."/>
            <person name="King N."/>
            <person name="Lang F.B.F."/>
            <person name="Roger A.J."/>
            <person name="Ruiz-Trillo I."/>
            <person name="Young S.K."/>
            <person name="Zeng Q."/>
            <person name="Gargeya S."/>
            <person name="Alvarado L."/>
            <person name="Berlin A."/>
            <person name="Chapman S.B."/>
            <person name="Chen Z."/>
            <person name="Freedman E."/>
            <person name="Gellesch M."/>
            <person name="Goldberg J."/>
            <person name="Griggs A."/>
            <person name="Gujja S."/>
            <person name="Heilman E."/>
            <person name="Heiman D."/>
            <person name="Howarth C."/>
            <person name="Mehta T."/>
            <person name="Neiman D."/>
            <person name="Pearson M."/>
            <person name="Roberts A."/>
            <person name="Saif S."/>
            <person name="Shea T."/>
            <person name="Shenoy N."/>
            <person name="Sisk P."/>
            <person name="Stolte C."/>
            <person name="Sykes S."/>
            <person name="White J."/>
            <person name="Yandava C."/>
            <person name="Haas B."/>
            <person name="Nusbaum C."/>
            <person name="Birren B."/>
        </authorList>
    </citation>
    <scope>NUCLEOTIDE SEQUENCE [LARGE SCALE GENOMIC DNA]</scope>
    <source>
        <strain evidence="12">ATCC 50818</strain>
    </source>
</reference>
<dbReference type="OrthoDB" id="1916590at2759"/>
<dbReference type="GeneID" id="16067970"/>
<dbReference type="PANTHER" id="PTHR12981">
    <property type="entry name" value="ZINC FINGER PROTEIN-LIKE 1"/>
    <property type="match status" value="1"/>
</dbReference>
<dbReference type="PANTHER" id="PTHR12981:SF0">
    <property type="entry name" value="ZINC FINGER PROTEIN-LIKE 1"/>
    <property type="match status" value="1"/>
</dbReference>
<proteinExistence type="inferred from homology"/>
<evidence type="ECO:0000259" key="11">
    <source>
        <dbReference type="PROSITE" id="PS50089"/>
    </source>
</evidence>
<dbReference type="KEGG" id="sre:PTSG_11515"/>